<evidence type="ECO:0000256" key="4">
    <source>
        <dbReference type="ARBA" id="ARBA00001947"/>
    </source>
</evidence>
<comment type="cofactor">
    <cofactor evidence="4">
        <name>Zn(2+)</name>
        <dbReference type="ChEBI" id="CHEBI:29105"/>
    </cofactor>
</comment>
<keyword evidence="9" id="KW-0413">Isomerase</keyword>
<dbReference type="SUPFAM" id="SSF51366">
    <property type="entry name" value="Ribulose-phoshate binding barrel"/>
    <property type="match status" value="1"/>
</dbReference>
<dbReference type="EMBL" id="CAEZTE010000019">
    <property type="protein sequence ID" value="CAB4560769.1"/>
    <property type="molecule type" value="Genomic_DNA"/>
</dbReference>
<comment type="cofactor">
    <cofactor evidence="2">
        <name>Mn(2+)</name>
        <dbReference type="ChEBI" id="CHEBI:29035"/>
    </cofactor>
</comment>
<dbReference type="GO" id="GO:0004750">
    <property type="term" value="F:D-ribulose-phosphate 3-epimerase activity"/>
    <property type="evidence" value="ECO:0007669"/>
    <property type="project" value="UniProtKB-EC"/>
</dbReference>
<dbReference type="NCBIfam" id="TIGR01163">
    <property type="entry name" value="rpe"/>
    <property type="match status" value="1"/>
</dbReference>
<dbReference type="GO" id="GO:0006098">
    <property type="term" value="P:pentose-phosphate shunt"/>
    <property type="evidence" value="ECO:0007669"/>
    <property type="project" value="InterPro"/>
</dbReference>
<dbReference type="Pfam" id="PF00834">
    <property type="entry name" value="Ribul_P_3_epim"/>
    <property type="match status" value="1"/>
</dbReference>
<evidence type="ECO:0000256" key="9">
    <source>
        <dbReference type="ARBA" id="ARBA00023235"/>
    </source>
</evidence>
<evidence type="ECO:0000256" key="2">
    <source>
        <dbReference type="ARBA" id="ARBA00001936"/>
    </source>
</evidence>
<dbReference type="EC" id="5.1.3.1" evidence="7"/>
<dbReference type="InterPro" id="IPR011060">
    <property type="entry name" value="RibuloseP-bd_barrel"/>
</dbReference>
<gene>
    <name evidence="10" type="ORF">UFOPK1599_00547</name>
</gene>
<dbReference type="InterPro" id="IPR000056">
    <property type="entry name" value="Ribul_P_3_epim-like"/>
</dbReference>
<name>A0A6J6DDJ6_9ZZZZ</name>
<dbReference type="CDD" id="cd00429">
    <property type="entry name" value="RPE"/>
    <property type="match status" value="1"/>
</dbReference>
<dbReference type="GO" id="GO:0005975">
    <property type="term" value="P:carbohydrate metabolic process"/>
    <property type="evidence" value="ECO:0007669"/>
    <property type="project" value="InterPro"/>
</dbReference>
<dbReference type="AlphaFoldDB" id="A0A6J6DDJ6"/>
<evidence type="ECO:0000256" key="5">
    <source>
        <dbReference type="ARBA" id="ARBA00001954"/>
    </source>
</evidence>
<dbReference type="InterPro" id="IPR013785">
    <property type="entry name" value="Aldolase_TIM"/>
</dbReference>
<evidence type="ECO:0000313" key="10">
    <source>
        <dbReference type="EMBL" id="CAB4560769.1"/>
    </source>
</evidence>
<sequence>MNKSAQIFINPSILNANFDDLENEISKVAAVSDFLHLDIMDNKFVPNFTFAFERAVEIIKISKLPVDAHLMIENPDLIAPRYAHAGCASVTFHYEAAKSVGQTINDIRSNGAKVGIAIKPGTDFSKVEDFIADIDMLVVMTVEPGFGGQAFMSQQMPKVKQAREWINSLNGAKPILQVDGGISEITIEEAAESGANCFVAGSAVYKSVNPVATIEKLRELAKARFS</sequence>
<comment type="catalytic activity">
    <reaction evidence="1">
        <text>D-ribulose 5-phosphate = D-xylulose 5-phosphate</text>
        <dbReference type="Rhea" id="RHEA:13677"/>
        <dbReference type="ChEBI" id="CHEBI:57737"/>
        <dbReference type="ChEBI" id="CHEBI:58121"/>
        <dbReference type="EC" id="5.1.3.1"/>
    </reaction>
</comment>
<dbReference type="PROSITE" id="PS01086">
    <property type="entry name" value="RIBUL_P_3_EPIMER_2"/>
    <property type="match status" value="1"/>
</dbReference>
<accession>A0A6J6DDJ6</accession>
<evidence type="ECO:0000256" key="1">
    <source>
        <dbReference type="ARBA" id="ARBA00001782"/>
    </source>
</evidence>
<evidence type="ECO:0000256" key="7">
    <source>
        <dbReference type="ARBA" id="ARBA00013188"/>
    </source>
</evidence>
<dbReference type="PIRSF" id="PIRSF001461">
    <property type="entry name" value="RPE"/>
    <property type="match status" value="1"/>
</dbReference>
<organism evidence="10">
    <name type="scientific">freshwater metagenome</name>
    <dbReference type="NCBI Taxonomy" id="449393"/>
    <lineage>
        <taxon>unclassified sequences</taxon>
        <taxon>metagenomes</taxon>
        <taxon>ecological metagenomes</taxon>
    </lineage>
</organism>
<comment type="similarity">
    <text evidence="6">Belongs to the ribulose-phosphate 3-epimerase family.</text>
</comment>
<reference evidence="10" key="1">
    <citation type="submission" date="2020-05" db="EMBL/GenBank/DDBJ databases">
        <authorList>
            <person name="Chiriac C."/>
            <person name="Salcher M."/>
            <person name="Ghai R."/>
            <person name="Kavagutti S V."/>
        </authorList>
    </citation>
    <scope>NUCLEOTIDE SEQUENCE</scope>
</reference>
<comment type="cofactor">
    <cofactor evidence="3">
        <name>Co(2+)</name>
        <dbReference type="ChEBI" id="CHEBI:48828"/>
    </cofactor>
</comment>
<proteinExistence type="inferred from homology"/>
<evidence type="ECO:0000256" key="3">
    <source>
        <dbReference type="ARBA" id="ARBA00001941"/>
    </source>
</evidence>
<protein>
    <recommendedName>
        <fullName evidence="7">ribulose-phosphate 3-epimerase</fullName>
        <ecNumber evidence="7">5.1.3.1</ecNumber>
    </recommendedName>
</protein>
<dbReference type="HAMAP" id="MF_02227">
    <property type="entry name" value="RPE"/>
    <property type="match status" value="1"/>
</dbReference>
<evidence type="ECO:0000256" key="8">
    <source>
        <dbReference type="ARBA" id="ARBA00022723"/>
    </source>
</evidence>
<keyword evidence="8" id="KW-0479">Metal-binding</keyword>
<comment type="cofactor">
    <cofactor evidence="5">
        <name>Fe(2+)</name>
        <dbReference type="ChEBI" id="CHEBI:29033"/>
    </cofactor>
</comment>
<dbReference type="NCBIfam" id="NF004076">
    <property type="entry name" value="PRK05581.1-4"/>
    <property type="match status" value="1"/>
</dbReference>
<dbReference type="Gene3D" id="3.20.20.70">
    <property type="entry name" value="Aldolase class I"/>
    <property type="match status" value="1"/>
</dbReference>
<dbReference type="PANTHER" id="PTHR11749">
    <property type="entry name" value="RIBULOSE-5-PHOSPHATE-3-EPIMERASE"/>
    <property type="match status" value="1"/>
</dbReference>
<dbReference type="InterPro" id="IPR026019">
    <property type="entry name" value="Ribul_P_3_epim"/>
</dbReference>
<dbReference type="GO" id="GO:0046872">
    <property type="term" value="F:metal ion binding"/>
    <property type="evidence" value="ECO:0007669"/>
    <property type="project" value="UniProtKB-KW"/>
</dbReference>
<evidence type="ECO:0000256" key="6">
    <source>
        <dbReference type="ARBA" id="ARBA00009541"/>
    </source>
</evidence>
<dbReference type="PROSITE" id="PS01085">
    <property type="entry name" value="RIBUL_P_3_EPIMER_1"/>
    <property type="match status" value="1"/>
</dbReference>
<dbReference type="GO" id="GO:0005737">
    <property type="term" value="C:cytoplasm"/>
    <property type="evidence" value="ECO:0007669"/>
    <property type="project" value="UniProtKB-ARBA"/>
</dbReference>
<dbReference type="FunFam" id="3.20.20.70:FF:000004">
    <property type="entry name" value="Ribulose-phosphate 3-epimerase"/>
    <property type="match status" value="1"/>
</dbReference>